<evidence type="ECO:0000259" key="5">
    <source>
        <dbReference type="Pfam" id="PF03893"/>
    </source>
</evidence>
<keyword evidence="1 3" id="KW-0732">Signal</keyword>
<evidence type="ECO:0008006" key="8">
    <source>
        <dbReference type="Google" id="ProtNLM"/>
    </source>
</evidence>
<sequence>MHFLGRIGGVAALAAVAVAAPTRLASRAVSSDVLGQLKLFAEYSAASYCTNNINSTGDALSCDIGNCASVQSAETTTLWEFDRVCSYGNVAGFFAVDKTNELLVLSFRGSRSVSTWIANINTGLTDVSSLCSGCEAHAGFWESWETVADDVASQLKSAQSTYPGYKVVVTGHSFGGAVAALASAALRNAGTSLELYTYGEPRLGNKALATYTTEQGSLWRVTHTNDIVPRLPPTSFGFSHPSPEYWVTSGNSGTPTTSDVTVVEGIDSKSGNRGELLPSVSAHLWYFGDMSGCE</sequence>
<proteinExistence type="predicted"/>
<feature type="domain" description="Mono-/di-acylglycerol lipase N-terminal" evidence="5">
    <location>
        <begin position="11"/>
        <end position="76"/>
    </location>
</feature>
<accession>A0A9W4ICG0</accession>
<dbReference type="InterPro" id="IPR005592">
    <property type="entry name" value="Mono/diacylglycerol_lipase_N"/>
</dbReference>
<name>A0A9W4ICG0_PENOL</name>
<dbReference type="SUPFAM" id="SSF53474">
    <property type="entry name" value="alpha/beta-Hydrolases"/>
    <property type="match status" value="1"/>
</dbReference>
<dbReference type="PANTHER" id="PTHR46640:SF1">
    <property type="entry name" value="FUNGAL LIPASE-LIKE DOMAIN-CONTAINING PROTEIN-RELATED"/>
    <property type="match status" value="1"/>
</dbReference>
<dbReference type="EMBL" id="CAJVOS010000082">
    <property type="protein sequence ID" value="CAG8260925.1"/>
    <property type="molecule type" value="Genomic_DNA"/>
</dbReference>
<dbReference type="CDD" id="cd00519">
    <property type="entry name" value="Lipase_3"/>
    <property type="match status" value="1"/>
</dbReference>
<keyword evidence="2" id="KW-0378">Hydrolase</keyword>
<dbReference type="GO" id="GO:0072330">
    <property type="term" value="P:monocarboxylic acid biosynthetic process"/>
    <property type="evidence" value="ECO:0007669"/>
    <property type="project" value="UniProtKB-ARBA"/>
</dbReference>
<comment type="caution">
    <text evidence="6">The sequence shown here is derived from an EMBL/GenBank/DDBJ whole genome shotgun (WGS) entry which is preliminary data.</text>
</comment>
<evidence type="ECO:0000313" key="7">
    <source>
        <dbReference type="Proteomes" id="UP001153618"/>
    </source>
</evidence>
<dbReference type="PANTHER" id="PTHR46640">
    <property type="entry name" value="TRIACYLGLYCEROL LIPASE, PUTATIVE (AFU_ORTHOLOGUE AFUA_6G06510)-RELATED"/>
    <property type="match status" value="1"/>
</dbReference>
<dbReference type="Proteomes" id="UP001153618">
    <property type="component" value="Unassembled WGS sequence"/>
</dbReference>
<dbReference type="InterPro" id="IPR029058">
    <property type="entry name" value="AB_hydrolase_fold"/>
</dbReference>
<evidence type="ECO:0000259" key="4">
    <source>
        <dbReference type="Pfam" id="PF01764"/>
    </source>
</evidence>
<dbReference type="GO" id="GO:0016787">
    <property type="term" value="F:hydrolase activity"/>
    <property type="evidence" value="ECO:0007669"/>
    <property type="project" value="UniProtKB-KW"/>
</dbReference>
<dbReference type="InterPro" id="IPR002921">
    <property type="entry name" value="Fungal_lipase-type"/>
</dbReference>
<evidence type="ECO:0000313" key="6">
    <source>
        <dbReference type="EMBL" id="CAG8260925.1"/>
    </source>
</evidence>
<dbReference type="AlphaFoldDB" id="A0A9W4ICG0"/>
<dbReference type="GO" id="GO:0017000">
    <property type="term" value="P:antibiotic biosynthetic process"/>
    <property type="evidence" value="ECO:0007669"/>
    <property type="project" value="UniProtKB-ARBA"/>
</dbReference>
<protein>
    <recommendedName>
        <fullName evidence="8">Lipase</fullName>
    </recommendedName>
</protein>
<dbReference type="InterPro" id="IPR051299">
    <property type="entry name" value="AB_hydrolase_lip/est"/>
</dbReference>
<evidence type="ECO:0000256" key="3">
    <source>
        <dbReference type="SAM" id="SignalP"/>
    </source>
</evidence>
<dbReference type="GO" id="GO:0016042">
    <property type="term" value="P:lipid catabolic process"/>
    <property type="evidence" value="ECO:0007669"/>
    <property type="project" value="InterPro"/>
</dbReference>
<dbReference type="Pfam" id="PF03893">
    <property type="entry name" value="Lipase3_N"/>
    <property type="match status" value="1"/>
</dbReference>
<organism evidence="6 7">
    <name type="scientific">Penicillium olsonii</name>
    <dbReference type="NCBI Taxonomy" id="99116"/>
    <lineage>
        <taxon>Eukaryota</taxon>
        <taxon>Fungi</taxon>
        <taxon>Dikarya</taxon>
        <taxon>Ascomycota</taxon>
        <taxon>Pezizomycotina</taxon>
        <taxon>Eurotiomycetes</taxon>
        <taxon>Eurotiomycetidae</taxon>
        <taxon>Eurotiales</taxon>
        <taxon>Aspergillaceae</taxon>
        <taxon>Penicillium</taxon>
    </lineage>
</organism>
<gene>
    <name evidence="6" type="ORF">POLS_LOCUS9000</name>
</gene>
<feature type="signal peptide" evidence="3">
    <location>
        <begin position="1"/>
        <end position="19"/>
    </location>
</feature>
<dbReference type="OrthoDB" id="426718at2759"/>
<dbReference type="Gene3D" id="3.40.50.1820">
    <property type="entry name" value="alpha/beta hydrolase"/>
    <property type="match status" value="1"/>
</dbReference>
<dbReference type="Pfam" id="PF01764">
    <property type="entry name" value="Lipase_3"/>
    <property type="match status" value="1"/>
</dbReference>
<feature type="domain" description="Fungal lipase-type" evidence="4">
    <location>
        <begin position="104"/>
        <end position="234"/>
    </location>
</feature>
<reference evidence="6" key="1">
    <citation type="submission" date="2021-07" db="EMBL/GenBank/DDBJ databases">
        <authorList>
            <person name="Branca A.L. A."/>
        </authorList>
    </citation>
    <scope>NUCLEOTIDE SEQUENCE</scope>
</reference>
<evidence type="ECO:0000256" key="1">
    <source>
        <dbReference type="ARBA" id="ARBA00022729"/>
    </source>
</evidence>
<evidence type="ECO:0000256" key="2">
    <source>
        <dbReference type="ARBA" id="ARBA00022801"/>
    </source>
</evidence>
<keyword evidence="7" id="KW-1185">Reference proteome</keyword>
<feature type="chain" id="PRO_5040832574" description="Lipase" evidence="3">
    <location>
        <begin position="20"/>
        <end position="294"/>
    </location>
</feature>